<evidence type="ECO:0000256" key="7">
    <source>
        <dbReference type="ARBA" id="ARBA00022723"/>
    </source>
</evidence>
<evidence type="ECO:0000256" key="13">
    <source>
        <dbReference type="ARBA" id="ARBA00023306"/>
    </source>
</evidence>
<gene>
    <name evidence="16" type="ORF">UXM345_LOCUS1300</name>
</gene>
<keyword evidence="13" id="KW-0131">Cell cycle</keyword>
<dbReference type="SMART" id="SM00451">
    <property type="entry name" value="ZnF_U1"/>
    <property type="match status" value="1"/>
</dbReference>
<evidence type="ECO:0000256" key="2">
    <source>
        <dbReference type="ARBA" id="ARBA00004324"/>
    </source>
</evidence>
<dbReference type="Pfam" id="PF23406">
    <property type="entry name" value="ZNF380_CC"/>
    <property type="match status" value="1"/>
</dbReference>
<evidence type="ECO:0000256" key="1">
    <source>
        <dbReference type="ARBA" id="ARBA00004286"/>
    </source>
</evidence>
<evidence type="ECO:0000256" key="6">
    <source>
        <dbReference type="ARBA" id="ARBA00022618"/>
    </source>
</evidence>
<evidence type="ECO:0000259" key="15">
    <source>
        <dbReference type="SMART" id="SM00451"/>
    </source>
</evidence>
<dbReference type="Proteomes" id="UP000663842">
    <property type="component" value="Unassembled WGS sequence"/>
</dbReference>
<name>A0A818XGG3_9BILA</name>
<keyword evidence="4" id="KW-0158">Chromosome</keyword>
<dbReference type="GO" id="GO:0033314">
    <property type="term" value="P:mitotic DNA replication checkpoint signaling"/>
    <property type="evidence" value="ECO:0007669"/>
    <property type="project" value="TreeGrafter"/>
</dbReference>
<evidence type="ECO:0000256" key="5">
    <source>
        <dbReference type="ARBA" id="ARBA00022473"/>
    </source>
</evidence>
<dbReference type="InterPro" id="IPR036236">
    <property type="entry name" value="Znf_C2H2_sf"/>
</dbReference>
<feature type="domain" description="U1-type" evidence="15">
    <location>
        <begin position="34"/>
        <end position="68"/>
    </location>
</feature>
<comment type="caution">
    <text evidence="16">The sequence shown here is derived from an EMBL/GenBank/DDBJ whole genome shotgun (WGS) entry which is preliminary data.</text>
</comment>
<keyword evidence="8" id="KW-0863">Zinc-finger</keyword>
<dbReference type="GO" id="GO:0005681">
    <property type="term" value="C:spliceosomal complex"/>
    <property type="evidence" value="ECO:0007669"/>
    <property type="project" value="InterPro"/>
</dbReference>
<evidence type="ECO:0000256" key="9">
    <source>
        <dbReference type="ARBA" id="ARBA00022776"/>
    </source>
</evidence>
<keyword evidence="12" id="KW-0539">Nucleus</keyword>
<dbReference type="EMBL" id="CAJOBF010000069">
    <property type="protein sequence ID" value="CAF3738876.1"/>
    <property type="molecule type" value="Genomic_DNA"/>
</dbReference>
<keyword evidence="7" id="KW-0479">Metal-binding</keyword>
<dbReference type="InterPro" id="IPR040050">
    <property type="entry name" value="ZNF830-like"/>
</dbReference>
<protein>
    <recommendedName>
        <fullName evidence="3">Zinc finger protein 830</fullName>
    </recommendedName>
    <alternativeName>
        <fullName evidence="14">Coiled-coil domain-containing protein 16</fullName>
    </alternativeName>
</protein>
<proteinExistence type="predicted"/>
<evidence type="ECO:0000256" key="8">
    <source>
        <dbReference type="ARBA" id="ARBA00022771"/>
    </source>
</evidence>
<evidence type="ECO:0000313" key="16">
    <source>
        <dbReference type="EMBL" id="CAF3738876.1"/>
    </source>
</evidence>
<evidence type="ECO:0000256" key="12">
    <source>
        <dbReference type="ARBA" id="ARBA00023242"/>
    </source>
</evidence>
<evidence type="ECO:0000256" key="4">
    <source>
        <dbReference type="ARBA" id="ARBA00022454"/>
    </source>
</evidence>
<dbReference type="InterPro" id="IPR003604">
    <property type="entry name" value="Matrin/U1-like-C_Znf_C2H2"/>
</dbReference>
<keyword evidence="10" id="KW-0862">Zinc</keyword>
<dbReference type="GO" id="GO:0003676">
    <property type="term" value="F:nucleic acid binding"/>
    <property type="evidence" value="ECO:0007669"/>
    <property type="project" value="InterPro"/>
</dbReference>
<dbReference type="GO" id="GO:0016607">
    <property type="term" value="C:nuclear speck"/>
    <property type="evidence" value="ECO:0007669"/>
    <property type="project" value="UniProtKB-SubCell"/>
</dbReference>
<accession>A0A818XGG3</accession>
<dbReference type="PANTHER" id="PTHR13278">
    <property type="entry name" value="ZINC FINGER PROTEIN 830"/>
    <property type="match status" value="1"/>
</dbReference>
<comment type="subcellular location">
    <subcellularLocation>
        <location evidence="1">Chromosome</location>
    </subcellularLocation>
    <subcellularLocation>
        <location evidence="2">Nucleus speckle</location>
    </subcellularLocation>
</comment>
<dbReference type="GO" id="GO:0051301">
    <property type="term" value="P:cell division"/>
    <property type="evidence" value="ECO:0007669"/>
    <property type="project" value="UniProtKB-KW"/>
</dbReference>
<reference evidence="16" key="1">
    <citation type="submission" date="2021-02" db="EMBL/GenBank/DDBJ databases">
        <authorList>
            <person name="Nowell W R."/>
        </authorList>
    </citation>
    <scope>NUCLEOTIDE SEQUENCE</scope>
</reference>
<evidence type="ECO:0000256" key="10">
    <source>
        <dbReference type="ARBA" id="ARBA00022833"/>
    </source>
</evidence>
<dbReference type="SUPFAM" id="SSF57667">
    <property type="entry name" value="beta-beta-alpha zinc fingers"/>
    <property type="match status" value="1"/>
</dbReference>
<keyword evidence="6" id="KW-0132">Cell division</keyword>
<dbReference type="GO" id="GO:0044773">
    <property type="term" value="P:mitotic DNA damage checkpoint signaling"/>
    <property type="evidence" value="ECO:0007669"/>
    <property type="project" value="TreeGrafter"/>
</dbReference>
<dbReference type="GO" id="GO:0033260">
    <property type="term" value="P:nuclear DNA replication"/>
    <property type="evidence" value="ECO:0007669"/>
    <property type="project" value="TreeGrafter"/>
</dbReference>
<keyword evidence="5" id="KW-0217">Developmental protein</keyword>
<dbReference type="InterPro" id="IPR059039">
    <property type="entry name" value="ZNF380_CC"/>
</dbReference>
<keyword evidence="9" id="KW-0498">Mitosis</keyword>
<dbReference type="GO" id="GO:0005694">
    <property type="term" value="C:chromosome"/>
    <property type="evidence" value="ECO:0007669"/>
    <property type="project" value="UniProtKB-SubCell"/>
</dbReference>
<evidence type="ECO:0000256" key="14">
    <source>
        <dbReference type="ARBA" id="ARBA00030672"/>
    </source>
</evidence>
<keyword evidence="11" id="KW-0175">Coiled coil</keyword>
<dbReference type="PANTHER" id="PTHR13278:SF0">
    <property type="entry name" value="ZINC FINGER PROTEIN 830"/>
    <property type="match status" value="1"/>
</dbReference>
<dbReference type="Gene3D" id="3.30.160.60">
    <property type="entry name" value="Classic Zinc Finger"/>
    <property type="match status" value="1"/>
</dbReference>
<sequence>MASKPADTKAKLRELMKQEKQKRIDSPLAKYTNTGQLYCALCNQNLTSETFWKAHVNGRDHKQKLVELKSTIKQTNADAVFAIPAIPPLVTNRQRGVKRSHDVAISNNHEIVGKPSGPFNSSTAASNSALPADFFDTGASQSQIIISKPIMKSSLPTAKDSVVVPEESPALPEGFFDDPQVDARMRKVEYVDKMEVAWDQFTREMKQEANVSEKLEAIDDNERDVEREIIETDELISRWQKIEQMHDIKDSRFKVVKEGIKNSKKQTKNEIDNEDDDEELEKELQSMYNWRQKHSYANKIKALKMPFTINDVLQHKRNDRQLREIHEREYSKYVANLRQQQQQSSSHYKNDYYLPIKHLNEIERSRVRNASAKQNLYDRICRDNLVLYQRLLAASKRTMIDDKNETYQQNLTSFTTKRSQQRSNEHNRIYNDNQILLQRIDNVRGRLIGKEQCDNDWNKHIGFMKKTCQYPENIDKFVTKKNKNEQMQACAYLATKIKQWNNRHSMIEPSKQT</sequence>
<evidence type="ECO:0000256" key="11">
    <source>
        <dbReference type="ARBA" id="ARBA00023054"/>
    </source>
</evidence>
<evidence type="ECO:0000313" key="17">
    <source>
        <dbReference type="Proteomes" id="UP000663842"/>
    </source>
</evidence>
<dbReference type="GO" id="GO:0008270">
    <property type="term" value="F:zinc ion binding"/>
    <property type="evidence" value="ECO:0007669"/>
    <property type="project" value="UniProtKB-KW"/>
</dbReference>
<dbReference type="AlphaFoldDB" id="A0A818XGG3"/>
<organism evidence="16 17">
    <name type="scientific">Rotaria magnacalcarata</name>
    <dbReference type="NCBI Taxonomy" id="392030"/>
    <lineage>
        <taxon>Eukaryota</taxon>
        <taxon>Metazoa</taxon>
        <taxon>Spiralia</taxon>
        <taxon>Gnathifera</taxon>
        <taxon>Rotifera</taxon>
        <taxon>Eurotatoria</taxon>
        <taxon>Bdelloidea</taxon>
        <taxon>Philodinida</taxon>
        <taxon>Philodinidae</taxon>
        <taxon>Rotaria</taxon>
    </lineage>
</organism>
<evidence type="ECO:0000256" key="3">
    <source>
        <dbReference type="ARBA" id="ARBA00017358"/>
    </source>
</evidence>